<dbReference type="GO" id="GO:0005634">
    <property type="term" value="C:nucleus"/>
    <property type="evidence" value="ECO:0007669"/>
    <property type="project" value="UniProtKB-SubCell"/>
</dbReference>
<evidence type="ECO:0000313" key="4">
    <source>
        <dbReference type="EMBL" id="KAK2769784.1"/>
    </source>
</evidence>
<dbReference type="PANTHER" id="PTHR37534:SF51">
    <property type="entry name" value="ACRIFLAVINE SENSITIVITY CONTROL PROTEIN ACR-2"/>
    <property type="match status" value="1"/>
</dbReference>
<feature type="region of interest" description="Disordered" evidence="3">
    <location>
        <begin position="1"/>
        <end position="25"/>
    </location>
</feature>
<dbReference type="Proteomes" id="UP001281614">
    <property type="component" value="Unassembled WGS sequence"/>
</dbReference>
<gene>
    <name evidence="4" type="ORF">CKAH01_14979</name>
</gene>
<reference evidence="4" key="1">
    <citation type="submission" date="2023-02" db="EMBL/GenBank/DDBJ databases">
        <title>Colletotrichum kahawae CIFC_Que2 genome sequencing and assembly.</title>
        <authorList>
            <person name="Baroncelli R."/>
        </authorList>
    </citation>
    <scope>NUCLEOTIDE SEQUENCE</scope>
    <source>
        <strain evidence="4">CIFC_Que2</strain>
    </source>
</reference>
<accession>A0AAD9YKI2</accession>
<comment type="caution">
    <text evidence="4">The sequence shown here is derived from an EMBL/GenBank/DDBJ whole genome shotgun (WGS) entry which is preliminary data.</text>
</comment>
<name>A0AAD9YKI2_COLKA</name>
<dbReference type="PANTHER" id="PTHR37534">
    <property type="entry name" value="TRANSCRIPTIONAL ACTIVATOR PROTEIN UGA3"/>
    <property type="match status" value="1"/>
</dbReference>
<dbReference type="Pfam" id="PF11951">
    <property type="entry name" value="Fungal_trans_2"/>
    <property type="match status" value="1"/>
</dbReference>
<evidence type="ECO:0000256" key="3">
    <source>
        <dbReference type="SAM" id="MobiDB-lite"/>
    </source>
</evidence>
<dbReference type="GO" id="GO:0045944">
    <property type="term" value="P:positive regulation of transcription by RNA polymerase II"/>
    <property type="evidence" value="ECO:0007669"/>
    <property type="project" value="TreeGrafter"/>
</dbReference>
<comment type="subcellular location">
    <subcellularLocation>
        <location evidence="1">Nucleus</location>
    </subcellularLocation>
</comment>
<sequence length="486" mass="53501">MAGVTSDNINKIQRGDTTSTLQTPWPSIASANQLPFASSKPNSPHSLIDPLAQDLDYRSRRYLNYFASDVCRDFVLYDNPNDNPVRNLIVMAYQQPMLLQAIIASSALHMSNAYQRSSRSLSILTARASTQSSTGLAGSLSIGPYTTSHPETFHDALRAKQRALCLLKSALENMVSVNVDVTLAVVLLLIGFELIDSGRGRWIFHINGARMIIEKLIAFSPGTATALSPLRSWLVSNCLVYDLLGSSFANSHLPHSGGLSTTTLSLLQDAEGNHCSSFPAALLPLIQAGAQLLKMNDVSMFPGSLINSGQQDALDLLQAAKSFDPAVWAITLQPRSPADDLLHRTIIASAHKAAVCVYLSRIILALWSNTGLPDDLEVLAAEIITHLSNMHPGDALFTAIAWPAFIAGLETANPANRAWVMRRFKELWEMEPWGVTRDALEALRTIWNGRRNENVVTSNNDRFYEVEENWTWIHKLKNMGIDWLIA</sequence>
<keyword evidence="5" id="KW-1185">Reference proteome</keyword>
<dbReference type="EMBL" id="VYYT01000105">
    <property type="protein sequence ID" value="KAK2769784.1"/>
    <property type="molecule type" value="Genomic_DNA"/>
</dbReference>
<dbReference type="InterPro" id="IPR021858">
    <property type="entry name" value="Fun_TF"/>
</dbReference>
<protein>
    <recommendedName>
        <fullName evidence="6">Acriflavine sensitivity control protein acr-2</fullName>
    </recommendedName>
</protein>
<keyword evidence="2" id="KW-0539">Nucleus</keyword>
<organism evidence="4 5">
    <name type="scientific">Colletotrichum kahawae</name>
    <name type="common">Coffee berry disease fungus</name>
    <dbReference type="NCBI Taxonomy" id="34407"/>
    <lineage>
        <taxon>Eukaryota</taxon>
        <taxon>Fungi</taxon>
        <taxon>Dikarya</taxon>
        <taxon>Ascomycota</taxon>
        <taxon>Pezizomycotina</taxon>
        <taxon>Sordariomycetes</taxon>
        <taxon>Hypocreomycetidae</taxon>
        <taxon>Glomerellales</taxon>
        <taxon>Glomerellaceae</taxon>
        <taxon>Colletotrichum</taxon>
        <taxon>Colletotrichum gloeosporioides species complex</taxon>
    </lineage>
</organism>
<proteinExistence type="predicted"/>
<dbReference type="GO" id="GO:0003700">
    <property type="term" value="F:DNA-binding transcription factor activity"/>
    <property type="evidence" value="ECO:0007669"/>
    <property type="project" value="TreeGrafter"/>
</dbReference>
<dbReference type="GO" id="GO:0000976">
    <property type="term" value="F:transcription cis-regulatory region binding"/>
    <property type="evidence" value="ECO:0007669"/>
    <property type="project" value="TreeGrafter"/>
</dbReference>
<evidence type="ECO:0000256" key="1">
    <source>
        <dbReference type="ARBA" id="ARBA00004123"/>
    </source>
</evidence>
<dbReference type="AlphaFoldDB" id="A0AAD9YKI2"/>
<evidence type="ECO:0000256" key="2">
    <source>
        <dbReference type="ARBA" id="ARBA00023242"/>
    </source>
</evidence>
<evidence type="ECO:0008006" key="6">
    <source>
        <dbReference type="Google" id="ProtNLM"/>
    </source>
</evidence>
<evidence type="ECO:0000313" key="5">
    <source>
        <dbReference type="Proteomes" id="UP001281614"/>
    </source>
</evidence>